<evidence type="ECO:0000256" key="1">
    <source>
        <dbReference type="SAM" id="MobiDB-lite"/>
    </source>
</evidence>
<feature type="transmembrane region" description="Helical" evidence="2">
    <location>
        <begin position="183"/>
        <end position="206"/>
    </location>
</feature>
<dbReference type="Gene3D" id="1.20.140.150">
    <property type="match status" value="1"/>
</dbReference>
<dbReference type="Proteomes" id="UP000663891">
    <property type="component" value="Unassembled WGS sequence"/>
</dbReference>
<evidence type="ECO:0000313" key="6">
    <source>
        <dbReference type="EMBL" id="CAF3870770.1"/>
    </source>
</evidence>
<comment type="caution">
    <text evidence="3">The sequence shown here is derived from an EMBL/GenBank/DDBJ whole genome shotgun (WGS) entry which is preliminary data.</text>
</comment>
<organism evidence="3 7">
    <name type="scientific">Adineta steineri</name>
    <dbReference type="NCBI Taxonomy" id="433720"/>
    <lineage>
        <taxon>Eukaryota</taxon>
        <taxon>Metazoa</taxon>
        <taxon>Spiralia</taxon>
        <taxon>Gnathifera</taxon>
        <taxon>Rotifera</taxon>
        <taxon>Eurotatoria</taxon>
        <taxon>Bdelloidea</taxon>
        <taxon>Adinetida</taxon>
        <taxon>Adinetidae</taxon>
        <taxon>Adineta</taxon>
    </lineage>
</organism>
<dbReference type="Proteomes" id="UP000663881">
    <property type="component" value="Unassembled WGS sequence"/>
</dbReference>
<dbReference type="EMBL" id="CAJOBB010001536">
    <property type="protein sequence ID" value="CAF3870770.1"/>
    <property type="molecule type" value="Genomic_DNA"/>
</dbReference>
<evidence type="ECO:0000313" key="5">
    <source>
        <dbReference type="EMBL" id="CAF3763603.1"/>
    </source>
</evidence>
<feature type="transmembrane region" description="Helical" evidence="2">
    <location>
        <begin position="21"/>
        <end position="41"/>
    </location>
</feature>
<accession>A0A814YSW0</accession>
<dbReference type="EMBL" id="CAJOAY010000939">
    <property type="protein sequence ID" value="CAF3763603.1"/>
    <property type="molecule type" value="Genomic_DNA"/>
</dbReference>
<reference evidence="3" key="1">
    <citation type="submission" date="2021-02" db="EMBL/GenBank/DDBJ databases">
        <authorList>
            <person name="Nowell W R."/>
        </authorList>
    </citation>
    <scope>NUCLEOTIDE SEQUENCE</scope>
</reference>
<proteinExistence type="predicted"/>
<evidence type="ECO:0000256" key="2">
    <source>
        <dbReference type="SAM" id="Phobius"/>
    </source>
</evidence>
<name>A0A814YSW0_9BILA</name>
<feature type="region of interest" description="Disordered" evidence="1">
    <location>
        <begin position="247"/>
        <end position="268"/>
    </location>
</feature>
<dbReference type="Proteomes" id="UP000663860">
    <property type="component" value="Unassembled WGS sequence"/>
</dbReference>
<evidence type="ECO:0000313" key="4">
    <source>
        <dbReference type="EMBL" id="CAF1292732.1"/>
    </source>
</evidence>
<sequence length="268" mass="30691">MKLRRLTAMISTINDYSVLKWPLTITAVLVTIVSLLLLLSFCSNSWFKYETTKHTRLISRGSFGLWEHCDSYGNSSKIHCYTHTRETRPQYFSIIVVLISCALFLINLTFFPAWAATIFVLYNASNRYIPYIIVSLWIMFLLTLSITAILICALLFIGSTSFYSPGKVQKGTKTSRYSISSGLLQMFAATLLTIVCLTLVLVTLIWKKFIDVKLHEDEKELYKQLNDDNFQPGWHKIIRIPRKISTTPTGNLNTPPPPYQYDNDGTVY</sequence>
<dbReference type="Proteomes" id="UP000663868">
    <property type="component" value="Unassembled WGS sequence"/>
</dbReference>
<feature type="transmembrane region" description="Helical" evidence="2">
    <location>
        <begin position="91"/>
        <end position="122"/>
    </location>
</feature>
<keyword evidence="2" id="KW-1133">Transmembrane helix</keyword>
<feature type="transmembrane region" description="Helical" evidence="2">
    <location>
        <begin position="134"/>
        <end position="163"/>
    </location>
</feature>
<keyword evidence="2" id="KW-0472">Membrane</keyword>
<protein>
    <submittedName>
        <fullName evidence="3">Uncharacterized protein</fullName>
    </submittedName>
</protein>
<dbReference type="OrthoDB" id="10093318at2759"/>
<evidence type="ECO:0000313" key="7">
    <source>
        <dbReference type="Proteomes" id="UP000663891"/>
    </source>
</evidence>
<dbReference type="EMBL" id="CAJNOE010000625">
    <property type="protein sequence ID" value="CAF1292732.1"/>
    <property type="molecule type" value="Genomic_DNA"/>
</dbReference>
<dbReference type="AlphaFoldDB" id="A0A814YSW0"/>
<dbReference type="EMBL" id="CAJNON010000385">
    <property type="protein sequence ID" value="CAF1234467.1"/>
    <property type="molecule type" value="Genomic_DNA"/>
</dbReference>
<evidence type="ECO:0000313" key="3">
    <source>
        <dbReference type="EMBL" id="CAF1234467.1"/>
    </source>
</evidence>
<keyword evidence="2" id="KW-0812">Transmembrane</keyword>
<gene>
    <name evidence="4" type="ORF">IZO911_LOCUS33606</name>
    <name evidence="6" type="ORF">KXQ929_LOCUS21194</name>
    <name evidence="5" type="ORF">OKA104_LOCUS16394</name>
    <name evidence="3" type="ORF">VCS650_LOCUS27433</name>
</gene>